<reference evidence="2" key="1">
    <citation type="submission" date="2017-01" db="EMBL/GenBank/DDBJ databases">
        <title>Novel pathways for hydrocarbon cycling and metabolic interdependencies in hydrothermal sediment communities.</title>
        <authorList>
            <person name="Dombrowski N."/>
            <person name="Seitz K."/>
            <person name="Teske A."/>
            <person name="Baker B."/>
        </authorList>
    </citation>
    <scope>NUCLEOTIDE SEQUENCE [LARGE SCALE GENOMIC DNA]</scope>
</reference>
<evidence type="ECO:0008006" key="3">
    <source>
        <dbReference type="Google" id="ProtNLM"/>
    </source>
</evidence>
<accession>A0A1V4QFT3</accession>
<dbReference type="InterPro" id="IPR036278">
    <property type="entry name" value="Sialidase_sf"/>
</dbReference>
<evidence type="ECO:0000313" key="2">
    <source>
        <dbReference type="Proteomes" id="UP000191663"/>
    </source>
</evidence>
<organism evidence="1 2">
    <name type="scientific">candidate division WOR-3 bacterium 4484_100</name>
    <dbReference type="NCBI Taxonomy" id="1936077"/>
    <lineage>
        <taxon>Bacteria</taxon>
        <taxon>Bacteria division WOR-3</taxon>
    </lineage>
</organism>
<sequence length="351" mass="40495">MAEKRPAERRINDLFVYNNRLYIGQGDAVVNTGPTDVVFYDFTRGKFITEFTVDEEAIYRYQEVDGQLVIPGVKATDTNRFGNLYIRTDTGWIKLQTIPNGVHINSLVSFRDQLFAGVDAFSEVGDGQKLFFGAIYVSSDRGRTWSISNTTQSDDRNIYRIRTIVEYKDKLYAFPYAFSPLKLNQIPDQYHQGLSKKPYKGYYLILTPDIMGKNDVVVYDGNLWQPDDIVDEKGICYILSPFVFYKKLVLPVIFGEYVDYLSLQEWMPIQARLKFFVYNGKKAQPLRFDCDRLFESSTASLYMKERSVRLKKLSAQGSKRMVSSSGRLRKEIEPGMNMSIRRFILPGQIPS</sequence>
<evidence type="ECO:0000313" key="1">
    <source>
        <dbReference type="EMBL" id="OPX17851.1"/>
    </source>
</evidence>
<gene>
    <name evidence="1" type="ORF">BXT86_04280</name>
</gene>
<dbReference type="AlphaFoldDB" id="A0A1V4QFT3"/>
<protein>
    <recommendedName>
        <fullName evidence="3">Exo-alpha-sialidase</fullName>
    </recommendedName>
</protein>
<comment type="caution">
    <text evidence="1">The sequence shown here is derived from an EMBL/GenBank/DDBJ whole genome shotgun (WGS) entry which is preliminary data.</text>
</comment>
<dbReference type="Proteomes" id="UP000191663">
    <property type="component" value="Unassembled WGS sequence"/>
</dbReference>
<dbReference type="EMBL" id="MUKB01000070">
    <property type="protein sequence ID" value="OPX17851.1"/>
    <property type="molecule type" value="Genomic_DNA"/>
</dbReference>
<proteinExistence type="predicted"/>
<dbReference type="SUPFAM" id="SSF50939">
    <property type="entry name" value="Sialidases"/>
    <property type="match status" value="1"/>
</dbReference>
<name>A0A1V4QFT3_UNCW3</name>